<dbReference type="AlphaFoldDB" id="A0A6C0HNX1"/>
<evidence type="ECO:0000313" key="1">
    <source>
        <dbReference type="EMBL" id="QHT82398.1"/>
    </source>
</evidence>
<accession>A0A6C0HNX1</accession>
<dbReference type="SUPFAM" id="SSF56112">
    <property type="entry name" value="Protein kinase-like (PK-like)"/>
    <property type="match status" value="1"/>
</dbReference>
<name>A0A6C0HNX1_9ZZZZ</name>
<reference evidence="1" key="1">
    <citation type="journal article" date="2020" name="Nature">
        <title>Giant virus diversity and host interactions through global metagenomics.</title>
        <authorList>
            <person name="Schulz F."/>
            <person name="Roux S."/>
            <person name="Paez-Espino D."/>
            <person name="Jungbluth S."/>
            <person name="Walsh D.A."/>
            <person name="Denef V.J."/>
            <person name="McMahon K.D."/>
            <person name="Konstantinidis K.T."/>
            <person name="Eloe-Fadrosh E.A."/>
            <person name="Kyrpides N.C."/>
            <person name="Woyke T."/>
        </authorList>
    </citation>
    <scope>NUCLEOTIDE SEQUENCE</scope>
    <source>
        <strain evidence="1">GVMAG-M-3300023184-161</strain>
    </source>
</reference>
<sequence>MPILYSVMSSYIKTIKKLLRPKKSEYSVTVKSRRRSKAPSSKDIYLKLACPNATDCIGFGKETLLIDKYFDYFTNFNLAERAERVGEKSKNGFILKLDYLKNGYSASCILKSANENTHTHISDNLMYEWFVGMFINKFCSKFTCFLKTYGLFKYSNKEHHAEFASTQVSIGTLKELQLQIEPSNSLNSFIKLGCKYSYLLCMLVQYVNGITLSSLLELKKNDEQFINYDLWCILFQVYHALSELRNVFTHGDLHCHNIMVLEPLSGSYITYNYYINDQLFSFKTRYVAKIIDLGRAYFNDFPEISSDAIYASACNNCSKCGYESGFYKKKRIKNVSRDLWSLSLMFYYLGEKNINMSLPVKALISSVVYSDDTRNAERKESGKLKGKIYNVSDAADAIGDIIQANKNTNYDPYNYYPYKYVPTGSKDDTYTYNEGQILTIRKGYDVQIEY</sequence>
<proteinExistence type="predicted"/>
<evidence type="ECO:0008006" key="2">
    <source>
        <dbReference type="Google" id="ProtNLM"/>
    </source>
</evidence>
<dbReference type="InterPro" id="IPR011009">
    <property type="entry name" value="Kinase-like_dom_sf"/>
</dbReference>
<dbReference type="EMBL" id="MN739999">
    <property type="protein sequence ID" value="QHT82398.1"/>
    <property type="molecule type" value="Genomic_DNA"/>
</dbReference>
<dbReference type="Gene3D" id="1.10.510.10">
    <property type="entry name" value="Transferase(Phosphotransferase) domain 1"/>
    <property type="match status" value="1"/>
</dbReference>
<organism evidence="1">
    <name type="scientific">viral metagenome</name>
    <dbReference type="NCBI Taxonomy" id="1070528"/>
    <lineage>
        <taxon>unclassified sequences</taxon>
        <taxon>metagenomes</taxon>
        <taxon>organismal metagenomes</taxon>
    </lineage>
</organism>
<protein>
    <recommendedName>
        <fullName evidence="2">Protein kinase domain-containing protein</fullName>
    </recommendedName>
</protein>